<evidence type="ECO:0000313" key="2">
    <source>
        <dbReference type="Proteomes" id="UP000191008"/>
    </source>
</evidence>
<comment type="caution">
    <text evidence="1">The sequence shown here is derived from an EMBL/GenBank/DDBJ whole genome shotgun (WGS) entry which is preliminary data.</text>
</comment>
<protein>
    <submittedName>
        <fullName evidence="1">Uncharacterized protein</fullName>
    </submittedName>
</protein>
<proteinExistence type="predicted"/>
<sequence length="69" mass="7722">MKKDFVEELNNQLKAKGLPEIKAGSQTQIKSCSNCGRGATVLYQMGRCRVCVTTGYRNRVLPSNKIKIF</sequence>
<reference evidence="1 2" key="1">
    <citation type="submission" date="2017-02" db="EMBL/GenBank/DDBJ databases">
        <title>Comparative genomic analysis of Brazilian Leptospira kirschneri strains of different serogroups.</title>
        <authorList>
            <person name="Moreno L.Z."/>
            <person name="Miraglia F."/>
            <person name="Kremer F.S."/>
            <person name="Eslabao M.R."/>
            <person name="Lilenbaum W."/>
            <person name="Dellagostin O.A."/>
            <person name="Moreno A.M."/>
        </authorList>
    </citation>
    <scope>NUCLEOTIDE SEQUENCE [LARGE SCALE GENOMIC DNA]</scope>
    <source>
        <strain evidence="1 2">M110/06</strain>
    </source>
</reference>
<dbReference type="RefSeq" id="WP_082293431.1">
    <property type="nucleotide sequence ID" value="NZ_MVIT01000077.1"/>
</dbReference>
<name>A0A1T1DH48_9LEPT</name>
<dbReference type="EMBL" id="MVIT01000077">
    <property type="protein sequence ID" value="OOV40191.1"/>
    <property type="molecule type" value="Genomic_DNA"/>
</dbReference>
<organism evidence="1 2">
    <name type="scientific">Leptospira kirschneri serovar Pomona</name>
    <dbReference type="NCBI Taxonomy" id="561005"/>
    <lineage>
        <taxon>Bacteria</taxon>
        <taxon>Pseudomonadati</taxon>
        <taxon>Spirochaetota</taxon>
        <taxon>Spirochaetia</taxon>
        <taxon>Leptospirales</taxon>
        <taxon>Leptospiraceae</taxon>
        <taxon>Leptospira</taxon>
    </lineage>
</organism>
<dbReference type="AlphaFoldDB" id="A0A1T1DH48"/>
<dbReference type="Proteomes" id="UP000191008">
    <property type="component" value="Unassembled WGS sequence"/>
</dbReference>
<evidence type="ECO:0000313" key="1">
    <source>
        <dbReference type="EMBL" id="OOV40191.1"/>
    </source>
</evidence>
<accession>A0A1T1DH48</accession>
<gene>
    <name evidence="1" type="ORF">B1J93_17740</name>
</gene>